<protein>
    <submittedName>
        <fullName evidence="2">Uncharacterized protein</fullName>
    </submittedName>
</protein>
<feature type="region of interest" description="Disordered" evidence="1">
    <location>
        <begin position="432"/>
        <end position="469"/>
    </location>
</feature>
<geneLocation type="plasmid" evidence="2">
    <name>pFP1</name>
</geneLocation>
<dbReference type="RefSeq" id="WP_011265251.1">
    <property type="nucleotide sequence ID" value="NC_006912.1"/>
</dbReference>
<dbReference type="AlphaFoldDB" id="Q58IM7"/>
<reference evidence="2" key="1">
    <citation type="journal article" date="2008" name="Appl. Environ. Microbiol.">
        <title>Characterization of replication and conjugation of Streptomyces circular plasmids pFP1 and pFP11 and their ability to propagate in linear mode with artificially attached telomeres.</title>
        <authorList>
            <person name="Zhang R."/>
            <person name="Zeng A."/>
            <person name="Fang P."/>
            <person name="Qin Z."/>
        </authorList>
    </citation>
    <scope>NUCLEOTIDE SEQUENCE</scope>
    <source>
        <strain evidence="2">FQ1</strain>
        <plasmid evidence="2">pFP1</plasmid>
    </source>
</reference>
<proteinExistence type="predicted"/>
<gene>
    <name evidence="2" type="ORF">pFP1.15c</name>
</gene>
<feature type="region of interest" description="Disordered" evidence="1">
    <location>
        <begin position="154"/>
        <end position="192"/>
    </location>
</feature>
<organism evidence="2">
    <name type="scientific">Streptomyces sp. FQ1</name>
    <dbReference type="NCBI Taxonomy" id="319426"/>
    <lineage>
        <taxon>Bacteria</taxon>
        <taxon>Bacillati</taxon>
        <taxon>Actinomycetota</taxon>
        <taxon>Actinomycetes</taxon>
        <taxon>Kitasatosporales</taxon>
        <taxon>Streptomycetaceae</taxon>
        <taxon>Streptomyces</taxon>
    </lineage>
</organism>
<sequence>MSDFDEDLFDGFDEDQGDELVAEDWPTVATPVPVWVLLSGCSPRAFKMYAFLAEHINVNLRDPRKRIACPKQKAIAAILGLKDDRKVARYRKELEALGAIRVEKYRYAGGMRQGYKYFVRYNPPVGYDGDMVLKQFYAGHPEFRSAAKWEGRTEAAKKTAAIPAQGSGPAGEGAAPKPPAPKPSRRGAGGEVALPPDVLKVLGAFRPELRAAMRETAHTDAPKTLVTAVTKALKGRTAEQLVDRVLRRWTTHGYEAKFEAGQLERPVGAAVAMLRHGECPDAGCEDGTVLESGEACVLCIERGKNYKADHAAARKSAKEAAAADARRAARAMVCPSCEQDRGTDGTVCPECVTGMERDVAEAAEKAARDIARMATVPEEWSDARARVLAEAAAAREDARQAGADQLGELLAAQLAARAAAREAHRVRLAALGGDQELPPPPAPAPAPAPPAPARPEPVKCSGSRWDGSPCGRLTEARDGLCGVCRGAQNVQQEDDLAAIH</sequence>
<feature type="compositionally biased region" description="Pro residues" evidence="1">
    <location>
        <begin position="437"/>
        <end position="455"/>
    </location>
</feature>
<evidence type="ECO:0000313" key="2">
    <source>
        <dbReference type="EMBL" id="AAX51356.1"/>
    </source>
</evidence>
<evidence type="ECO:0000256" key="1">
    <source>
        <dbReference type="SAM" id="MobiDB-lite"/>
    </source>
</evidence>
<feature type="compositionally biased region" description="Low complexity" evidence="1">
    <location>
        <begin position="163"/>
        <end position="175"/>
    </location>
</feature>
<dbReference type="EMBL" id="AY943953">
    <property type="protein sequence ID" value="AAX51356.1"/>
    <property type="molecule type" value="Genomic_DNA"/>
</dbReference>
<keyword evidence="2" id="KW-0614">Plasmid</keyword>
<accession>Q58IM7</accession>
<name>Q58IM7_9ACTN</name>